<dbReference type="EMBL" id="BEGY01000025">
    <property type="protein sequence ID" value="GAX77590.1"/>
    <property type="molecule type" value="Genomic_DNA"/>
</dbReference>
<name>A0A250X4A9_9CHLO</name>
<evidence type="ECO:0000313" key="2">
    <source>
        <dbReference type="Proteomes" id="UP000232323"/>
    </source>
</evidence>
<proteinExistence type="predicted"/>
<sequence>MIGSSSCPDLDLYSVPSRSRCAHKVLRGAATGAFLVPNLRQRYPKFFSTPSLTSALPLGFESFLSSQIPSSLAVAVQEESLAACLATPSEGLPDSPQRSPVHVRPVSNFQRAHTECEEEACEEESYWGLAGTSEHLSAAEMRWRDWMQRIRRKKLSEKIQELLLKVSSAPAALFSREP</sequence>
<gene>
    <name evidence="1" type="ORF">CEUSTIGMA_g5034.t1</name>
</gene>
<reference evidence="1 2" key="1">
    <citation type="submission" date="2017-08" db="EMBL/GenBank/DDBJ databases">
        <title>Acidophilic green algal genome provides insights into adaptation to an acidic environment.</title>
        <authorList>
            <person name="Hirooka S."/>
            <person name="Hirose Y."/>
            <person name="Kanesaki Y."/>
            <person name="Higuchi S."/>
            <person name="Fujiwara T."/>
            <person name="Onuma R."/>
            <person name="Era A."/>
            <person name="Ohbayashi R."/>
            <person name="Uzuka A."/>
            <person name="Nozaki H."/>
            <person name="Yoshikawa H."/>
            <person name="Miyagishima S.Y."/>
        </authorList>
    </citation>
    <scope>NUCLEOTIDE SEQUENCE [LARGE SCALE GENOMIC DNA]</scope>
    <source>
        <strain evidence="1 2">NIES-2499</strain>
    </source>
</reference>
<evidence type="ECO:0000313" key="1">
    <source>
        <dbReference type="EMBL" id="GAX77590.1"/>
    </source>
</evidence>
<dbReference type="Proteomes" id="UP000232323">
    <property type="component" value="Unassembled WGS sequence"/>
</dbReference>
<dbReference type="AlphaFoldDB" id="A0A250X4A9"/>
<organism evidence="1 2">
    <name type="scientific">Chlamydomonas eustigma</name>
    <dbReference type="NCBI Taxonomy" id="1157962"/>
    <lineage>
        <taxon>Eukaryota</taxon>
        <taxon>Viridiplantae</taxon>
        <taxon>Chlorophyta</taxon>
        <taxon>core chlorophytes</taxon>
        <taxon>Chlorophyceae</taxon>
        <taxon>CS clade</taxon>
        <taxon>Chlamydomonadales</taxon>
        <taxon>Chlamydomonadaceae</taxon>
        <taxon>Chlamydomonas</taxon>
    </lineage>
</organism>
<protein>
    <submittedName>
        <fullName evidence="1">Uncharacterized protein</fullName>
    </submittedName>
</protein>
<keyword evidence="2" id="KW-1185">Reference proteome</keyword>
<comment type="caution">
    <text evidence="1">The sequence shown here is derived from an EMBL/GenBank/DDBJ whole genome shotgun (WGS) entry which is preliminary data.</text>
</comment>
<accession>A0A250X4A9</accession>